<protein>
    <submittedName>
        <fullName evidence="4">Uncharacterized protein</fullName>
    </submittedName>
</protein>
<evidence type="ECO:0000256" key="2">
    <source>
        <dbReference type="SAM" id="Phobius"/>
    </source>
</evidence>
<gene>
    <name evidence="4" type="ORF">JDV75_07995</name>
</gene>
<accession>A0A934I616</accession>
<name>A0A934I616_9CORY</name>
<feature type="region of interest" description="Disordered" evidence="1">
    <location>
        <begin position="497"/>
        <end position="583"/>
    </location>
</feature>
<dbReference type="Proteomes" id="UP000645966">
    <property type="component" value="Unassembled WGS sequence"/>
</dbReference>
<keyword evidence="5" id="KW-1185">Reference proteome</keyword>
<feature type="chain" id="PRO_5036956231" evidence="3">
    <location>
        <begin position="35"/>
        <end position="740"/>
    </location>
</feature>
<keyword evidence="2" id="KW-0812">Transmembrane</keyword>
<evidence type="ECO:0000313" key="5">
    <source>
        <dbReference type="Proteomes" id="UP000645966"/>
    </source>
</evidence>
<keyword evidence="2" id="KW-0472">Membrane</keyword>
<dbReference type="EMBL" id="JAEIOS010000013">
    <property type="protein sequence ID" value="MBI8989701.1"/>
    <property type="molecule type" value="Genomic_DNA"/>
</dbReference>
<dbReference type="RefSeq" id="WP_198738744.1">
    <property type="nucleotide sequence ID" value="NZ_JAEIOS010000013.1"/>
</dbReference>
<feature type="signal peptide" evidence="3">
    <location>
        <begin position="1"/>
        <end position="34"/>
    </location>
</feature>
<proteinExistence type="predicted"/>
<feature type="transmembrane region" description="Helical" evidence="2">
    <location>
        <begin position="714"/>
        <end position="733"/>
    </location>
</feature>
<sequence length="740" mass="78802">MHTANRHRIHSTTALILTAFLTAQTLNLPAPAIADTPAGVQTQTDGTQLFTGESNDGAHVDIPYVIDAGQSVELNGSGWHTVDGSAGSTVVVKLYYTLADGESGIYTRTGDAVVNHPRNGNPDPTIWAVLTADDDGSFHTTLDLPTELTPGQKFNVAVTSGLAGADDIQRSVVLGPLAVGGEEWVEPENPDAITCVPSTPKPTVKVSPKPNPDGTLTISGTGFCHSTDGGSRLSIKIDDGRFKHVPGHQVHDNATIWAIHDADPRTGDFTVDIVLPDGTDQGQYGSDPIFESGSHLIRILTGTLKDGDPIRSIPRRGDDSTTFTVGEYRPSGVPEPLDYESTLTTANQKGVSFTTTPSLVTVTIPESEPGDWVFASTYIEDSSVRLPWRDNWYTVGEDHRISLPLGDRDDLPEGRLKLVIQSGNAGKYSDLVGWNWITLRKPDTTDPGDPTDPVYPDESVVPRDLIFAIAPLIGTIGGLNGKLGEIYRIIKKLQPETTTTKDPAPGTVTRNTSPVTPWDSDATQRDGTSNAKDTDQETVVTVIKRRRGTPGATGTGSGTRASRSGRNTVVDRPRPDGEPTPPVLNAANLTSRRIGPVTSSINGDLMTLAAGGHEPGEWVYLFNYSPKPTGIGWAQLDDLSQVALDISGLGAGEHRIAMTDSSGKLIGWSPVPDTEHRSPDSAPVTATEEPPQSTQANGARATGVAQPLMSGTDWALILGAIALVQLLVLGAVLRRRRRQH</sequence>
<organism evidence="4 5">
    <name type="scientific">Corynebacterium meridianum</name>
    <dbReference type="NCBI Taxonomy" id="2765363"/>
    <lineage>
        <taxon>Bacteria</taxon>
        <taxon>Bacillati</taxon>
        <taxon>Actinomycetota</taxon>
        <taxon>Actinomycetes</taxon>
        <taxon>Mycobacteriales</taxon>
        <taxon>Corynebacteriaceae</taxon>
        <taxon>Corynebacterium</taxon>
    </lineage>
</organism>
<feature type="region of interest" description="Disordered" evidence="1">
    <location>
        <begin position="666"/>
        <end position="701"/>
    </location>
</feature>
<evidence type="ECO:0000256" key="3">
    <source>
        <dbReference type="SAM" id="SignalP"/>
    </source>
</evidence>
<keyword evidence="2" id="KW-1133">Transmembrane helix</keyword>
<comment type="caution">
    <text evidence="4">The sequence shown here is derived from an EMBL/GenBank/DDBJ whole genome shotgun (WGS) entry which is preliminary data.</text>
</comment>
<evidence type="ECO:0000313" key="4">
    <source>
        <dbReference type="EMBL" id="MBI8989701.1"/>
    </source>
</evidence>
<keyword evidence="3" id="KW-0732">Signal</keyword>
<evidence type="ECO:0000256" key="1">
    <source>
        <dbReference type="SAM" id="MobiDB-lite"/>
    </source>
</evidence>
<reference evidence="4" key="1">
    <citation type="submission" date="2020-12" db="EMBL/GenBank/DDBJ databases">
        <title>Genome public.</title>
        <authorList>
            <person name="Sun Q."/>
        </authorList>
    </citation>
    <scope>NUCLEOTIDE SEQUENCE</scope>
    <source>
        <strain evidence="4">CCM 8863</strain>
    </source>
</reference>
<dbReference type="AlphaFoldDB" id="A0A934I616"/>